<feature type="transmembrane region" description="Helical" evidence="1">
    <location>
        <begin position="31"/>
        <end position="52"/>
    </location>
</feature>
<proteinExistence type="predicted"/>
<dbReference type="Proteomes" id="UP000176639">
    <property type="component" value="Unassembled WGS sequence"/>
</dbReference>
<accession>A0A1F5AY75</accession>
<protein>
    <submittedName>
        <fullName evidence="2">Uncharacterized protein</fullName>
    </submittedName>
</protein>
<sequence length="194" mass="21105">MQHTQKNFIALLKAISYKLKAERGFTLIETIFYISIITVVTGVLLITVLNNLTAYNKSESRQNMFANANDALETIIRDTKYAKSIYTPTSIFDNDAGQLSLETAIGAPTGEITTFVDFYLDNGVVYQKKEGEVALALTSERVVITKLRFSDMTSGTRHSITAEISGRINTDAEGGSGNTATINLASSAALRGAY</sequence>
<evidence type="ECO:0000313" key="2">
    <source>
        <dbReference type="EMBL" id="OGD23330.1"/>
    </source>
</evidence>
<name>A0A1F5AY75_9BACT</name>
<dbReference type="AlphaFoldDB" id="A0A1F5AY75"/>
<comment type="caution">
    <text evidence="2">The sequence shown here is derived from an EMBL/GenBank/DDBJ whole genome shotgun (WGS) entry which is preliminary data.</text>
</comment>
<keyword evidence="1" id="KW-0812">Transmembrane</keyword>
<organism evidence="2 3">
    <name type="scientific">Candidatus Azambacteria bacterium RBG_16_47_10</name>
    <dbReference type="NCBI Taxonomy" id="1797292"/>
    <lineage>
        <taxon>Bacteria</taxon>
        <taxon>Candidatus Azamiibacteriota</taxon>
    </lineage>
</organism>
<dbReference type="InterPro" id="IPR012902">
    <property type="entry name" value="N_methyl_site"/>
</dbReference>
<dbReference type="EMBL" id="MEYI01000044">
    <property type="protein sequence ID" value="OGD23330.1"/>
    <property type="molecule type" value="Genomic_DNA"/>
</dbReference>
<dbReference type="Pfam" id="PF07963">
    <property type="entry name" value="N_methyl"/>
    <property type="match status" value="1"/>
</dbReference>
<reference evidence="2 3" key="1">
    <citation type="journal article" date="2016" name="Nat. Commun.">
        <title>Thousands of microbial genomes shed light on interconnected biogeochemical processes in an aquifer system.</title>
        <authorList>
            <person name="Anantharaman K."/>
            <person name="Brown C.T."/>
            <person name="Hug L.A."/>
            <person name="Sharon I."/>
            <person name="Castelle C.J."/>
            <person name="Probst A.J."/>
            <person name="Thomas B.C."/>
            <person name="Singh A."/>
            <person name="Wilkins M.J."/>
            <person name="Karaoz U."/>
            <person name="Brodie E.L."/>
            <person name="Williams K.H."/>
            <person name="Hubbard S.S."/>
            <person name="Banfield J.F."/>
        </authorList>
    </citation>
    <scope>NUCLEOTIDE SEQUENCE [LARGE SCALE GENOMIC DNA]</scope>
</reference>
<evidence type="ECO:0000313" key="3">
    <source>
        <dbReference type="Proteomes" id="UP000176639"/>
    </source>
</evidence>
<evidence type="ECO:0000256" key="1">
    <source>
        <dbReference type="SAM" id="Phobius"/>
    </source>
</evidence>
<keyword evidence="1" id="KW-0472">Membrane</keyword>
<keyword evidence="1" id="KW-1133">Transmembrane helix</keyword>
<gene>
    <name evidence="2" type="ORF">A2Z10_01400</name>
</gene>